<dbReference type="AlphaFoldDB" id="A0A7S3MLE1"/>
<proteinExistence type="inferred from homology"/>
<evidence type="ECO:0000256" key="5">
    <source>
        <dbReference type="ARBA" id="ARBA00022842"/>
    </source>
</evidence>
<organism evidence="9">
    <name type="scientific">Favella ehrenbergii</name>
    <dbReference type="NCBI Taxonomy" id="182087"/>
    <lineage>
        <taxon>Eukaryota</taxon>
        <taxon>Sar</taxon>
        <taxon>Alveolata</taxon>
        <taxon>Ciliophora</taxon>
        <taxon>Intramacronucleata</taxon>
        <taxon>Spirotrichea</taxon>
        <taxon>Choreotrichia</taxon>
        <taxon>Tintinnida</taxon>
        <taxon>Xystonellidae</taxon>
        <taxon>Favella</taxon>
    </lineage>
</organism>
<dbReference type="Gene3D" id="3.90.470.20">
    <property type="entry name" value="4'-phosphopantetheinyl transferase domain"/>
    <property type="match status" value="1"/>
</dbReference>
<keyword evidence="1" id="KW-0444">Lipid biosynthesis</keyword>
<keyword evidence="5" id="KW-0460">Magnesium</keyword>
<evidence type="ECO:0000256" key="1">
    <source>
        <dbReference type="ARBA" id="ARBA00022516"/>
    </source>
</evidence>
<dbReference type="GO" id="GO:0000287">
    <property type="term" value="F:magnesium ion binding"/>
    <property type="evidence" value="ECO:0007669"/>
    <property type="project" value="InterPro"/>
</dbReference>
<dbReference type="SUPFAM" id="SSF56214">
    <property type="entry name" value="4'-phosphopantetheinyl transferase"/>
    <property type="match status" value="1"/>
</dbReference>
<evidence type="ECO:0000256" key="2">
    <source>
        <dbReference type="ARBA" id="ARBA00022679"/>
    </source>
</evidence>
<keyword evidence="2" id="KW-0808">Transferase</keyword>
<dbReference type="InterPro" id="IPR002582">
    <property type="entry name" value="ACPS"/>
</dbReference>
<dbReference type="InterPro" id="IPR037143">
    <property type="entry name" value="4-PPantetheinyl_Trfase_dom_sf"/>
</dbReference>
<dbReference type="NCBIfam" id="TIGR00516">
    <property type="entry name" value="acpS"/>
    <property type="match status" value="1"/>
</dbReference>
<evidence type="ECO:0000259" key="8">
    <source>
        <dbReference type="Pfam" id="PF01648"/>
    </source>
</evidence>
<evidence type="ECO:0000256" key="7">
    <source>
        <dbReference type="ARBA" id="ARBA00023160"/>
    </source>
</evidence>
<evidence type="ECO:0000313" key="9">
    <source>
        <dbReference type="EMBL" id="CAE0309985.1"/>
    </source>
</evidence>
<evidence type="ECO:0000256" key="3">
    <source>
        <dbReference type="ARBA" id="ARBA00022723"/>
    </source>
</evidence>
<sequence length="148" mass="16882">MRQRGIIGIGVDICKVARIQSLLERGPYYHERFLTGTFHPSEVEEFRAKEVDHVRVQYLASRWALKEALVKASGRTDLDYRGIYLLKDAQNKRKKPLLAVSGDKNQAIFYDELDVCAMHASISHEEDYAVAFVTLEGLLEVEESVPKD</sequence>
<protein>
    <recommendedName>
        <fullName evidence="8">4'-phosphopantetheinyl transferase domain-containing protein</fullName>
    </recommendedName>
</protein>
<name>A0A7S3MLE1_9SPIT</name>
<dbReference type="EMBL" id="HBIE01015873">
    <property type="protein sequence ID" value="CAE0309985.1"/>
    <property type="molecule type" value="Transcribed_RNA"/>
</dbReference>
<dbReference type="HAMAP" id="MF_00101">
    <property type="entry name" value="AcpS"/>
    <property type="match status" value="1"/>
</dbReference>
<reference evidence="9" key="1">
    <citation type="submission" date="2021-01" db="EMBL/GenBank/DDBJ databases">
        <authorList>
            <person name="Corre E."/>
            <person name="Pelletier E."/>
            <person name="Niang G."/>
            <person name="Scheremetjew M."/>
            <person name="Finn R."/>
            <person name="Kale V."/>
            <person name="Holt S."/>
            <person name="Cochrane G."/>
            <person name="Meng A."/>
            <person name="Brown T."/>
            <person name="Cohen L."/>
        </authorList>
    </citation>
    <scope>NUCLEOTIDE SEQUENCE</scope>
    <source>
        <strain evidence="9">Fehren 1</strain>
    </source>
</reference>
<evidence type="ECO:0000256" key="4">
    <source>
        <dbReference type="ARBA" id="ARBA00022832"/>
    </source>
</evidence>
<evidence type="ECO:0000256" key="6">
    <source>
        <dbReference type="ARBA" id="ARBA00023098"/>
    </source>
</evidence>
<dbReference type="NCBIfam" id="TIGR00556">
    <property type="entry name" value="pantethn_trn"/>
    <property type="match status" value="1"/>
</dbReference>
<keyword evidence="7" id="KW-0275">Fatty acid biosynthesis</keyword>
<keyword evidence="4" id="KW-0276">Fatty acid metabolism</keyword>
<keyword evidence="3" id="KW-0479">Metal-binding</keyword>
<dbReference type="Pfam" id="PF01648">
    <property type="entry name" value="ACPS"/>
    <property type="match status" value="1"/>
</dbReference>
<dbReference type="GO" id="GO:0008897">
    <property type="term" value="F:holo-[acyl-carrier-protein] synthase activity"/>
    <property type="evidence" value="ECO:0007669"/>
    <property type="project" value="InterPro"/>
</dbReference>
<gene>
    <name evidence="9" type="ORF">FEHR0123_LOCUS4901</name>
</gene>
<feature type="domain" description="4'-phosphopantetheinyl transferase" evidence="8">
    <location>
        <begin position="8"/>
        <end position="132"/>
    </location>
</feature>
<dbReference type="GO" id="GO:0006633">
    <property type="term" value="P:fatty acid biosynthetic process"/>
    <property type="evidence" value="ECO:0007669"/>
    <property type="project" value="UniProtKB-KW"/>
</dbReference>
<dbReference type="InterPro" id="IPR004568">
    <property type="entry name" value="Ppantetheine-prot_Trfase_dom"/>
</dbReference>
<accession>A0A7S3MLE1</accession>
<dbReference type="InterPro" id="IPR008278">
    <property type="entry name" value="4-PPantetheinyl_Trfase_dom"/>
</dbReference>
<keyword evidence="6" id="KW-0443">Lipid metabolism</keyword>